<evidence type="ECO:0000313" key="2">
    <source>
        <dbReference type="EMBL" id="SHH01029.1"/>
    </source>
</evidence>
<reference evidence="2 3" key="1">
    <citation type="submission" date="2016-11" db="EMBL/GenBank/DDBJ databases">
        <authorList>
            <person name="Jaros S."/>
            <person name="Januszkiewicz K."/>
            <person name="Wedrychowicz H."/>
        </authorList>
    </citation>
    <scope>NUCLEOTIDE SEQUENCE [LARGE SCALE GENOMIC DNA]</scope>
    <source>
        <strain evidence="2 3">DSM 44523</strain>
    </source>
</reference>
<dbReference type="STRING" id="2017.SAMN05444320_11858"/>
<sequence>MGQVQQTVERRQLGLALQRLRTQAGLGQQDAANAIRRSAPRISQVEHGKGSLSVEELRTLLDLYGVVGDERETLLALGTQARKRRHQPWQVYTDLLPDAFQRLADLQADATAITYYETGLVPGLAQSPDYVRAIITSGDGVWWPQSPEETERRIAFRLNQQRRVLTTDGHKHLDVIFTEDALRNIVGSQTVMAGQAAHLLQLTTQHSNVTVRIVPSETVDNPGLGGGLMLLDFAAAPSICHLPTLYGPGTYFDQPDDIEPMRRLLERVQSLALSPAETKSLLLKATKES</sequence>
<gene>
    <name evidence="2" type="ORF">SAMN05444320_11858</name>
</gene>
<dbReference type="Pfam" id="PF13560">
    <property type="entry name" value="HTH_31"/>
    <property type="match status" value="1"/>
</dbReference>
<dbReference type="Proteomes" id="UP000184501">
    <property type="component" value="Unassembled WGS sequence"/>
</dbReference>
<dbReference type="InterPro" id="IPR001387">
    <property type="entry name" value="Cro/C1-type_HTH"/>
</dbReference>
<dbReference type="AlphaFoldDB" id="A0A1M5PHR4"/>
<dbReference type="InterPro" id="IPR010982">
    <property type="entry name" value="Lambda_DNA-bd_dom_sf"/>
</dbReference>
<dbReference type="PROSITE" id="PS50943">
    <property type="entry name" value="HTH_CROC1"/>
    <property type="match status" value="1"/>
</dbReference>
<dbReference type="CDD" id="cd00093">
    <property type="entry name" value="HTH_XRE"/>
    <property type="match status" value="1"/>
</dbReference>
<organism evidence="2 3">
    <name type="scientific">Streptoalloteichus hindustanus</name>
    <dbReference type="NCBI Taxonomy" id="2017"/>
    <lineage>
        <taxon>Bacteria</taxon>
        <taxon>Bacillati</taxon>
        <taxon>Actinomycetota</taxon>
        <taxon>Actinomycetes</taxon>
        <taxon>Pseudonocardiales</taxon>
        <taxon>Pseudonocardiaceae</taxon>
        <taxon>Streptoalloteichus</taxon>
    </lineage>
</organism>
<proteinExistence type="predicted"/>
<accession>A0A1M5PHR4</accession>
<name>A0A1M5PHR4_STRHI</name>
<dbReference type="InterPro" id="IPR043917">
    <property type="entry name" value="DUF5753"/>
</dbReference>
<dbReference type="Gene3D" id="1.10.260.40">
    <property type="entry name" value="lambda repressor-like DNA-binding domains"/>
    <property type="match status" value="1"/>
</dbReference>
<feature type="domain" description="HTH cro/C1-type" evidence="1">
    <location>
        <begin position="17"/>
        <end position="74"/>
    </location>
</feature>
<dbReference type="Pfam" id="PF19054">
    <property type="entry name" value="DUF5753"/>
    <property type="match status" value="1"/>
</dbReference>
<dbReference type="GO" id="GO:0003677">
    <property type="term" value="F:DNA binding"/>
    <property type="evidence" value="ECO:0007669"/>
    <property type="project" value="InterPro"/>
</dbReference>
<keyword evidence="3" id="KW-1185">Reference proteome</keyword>
<evidence type="ECO:0000259" key="1">
    <source>
        <dbReference type="PROSITE" id="PS50943"/>
    </source>
</evidence>
<dbReference type="SMART" id="SM00530">
    <property type="entry name" value="HTH_XRE"/>
    <property type="match status" value="1"/>
</dbReference>
<dbReference type="SUPFAM" id="SSF47413">
    <property type="entry name" value="lambda repressor-like DNA-binding domains"/>
    <property type="match status" value="1"/>
</dbReference>
<evidence type="ECO:0000313" key="3">
    <source>
        <dbReference type="Proteomes" id="UP000184501"/>
    </source>
</evidence>
<dbReference type="OrthoDB" id="3436020at2"/>
<dbReference type="EMBL" id="FQVN01000018">
    <property type="protein sequence ID" value="SHH01029.1"/>
    <property type="molecule type" value="Genomic_DNA"/>
</dbReference>
<dbReference type="RefSeq" id="WP_073489901.1">
    <property type="nucleotide sequence ID" value="NZ_FQVN01000018.1"/>
</dbReference>
<protein>
    <submittedName>
        <fullName evidence="2">Helix-turn-helix domain-containing protein</fullName>
    </submittedName>
</protein>